<evidence type="ECO:0000256" key="2">
    <source>
        <dbReference type="SAM" id="MobiDB-lite"/>
    </source>
</evidence>
<dbReference type="SUPFAM" id="SSF55174">
    <property type="entry name" value="Alpha-L RNA-binding motif"/>
    <property type="match status" value="1"/>
</dbReference>
<feature type="region of interest" description="Disordered" evidence="2">
    <location>
        <begin position="81"/>
        <end position="132"/>
    </location>
</feature>
<evidence type="ECO:0000259" key="3">
    <source>
        <dbReference type="SMART" id="SM00363"/>
    </source>
</evidence>
<dbReference type="RefSeq" id="WP_201661820.1">
    <property type="nucleotide sequence ID" value="NZ_JAEQNC010000011.1"/>
</dbReference>
<dbReference type="GO" id="GO:0003723">
    <property type="term" value="F:RNA binding"/>
    <property type="evidence" value="ECO:0007669"/>
    <property type="project" value="UniProtKB-KW"/>
</dbReference>
<comment type="caution">
    <text evidence="4">The sequence shown here is derived from an EMBL/GenBank/DDBJ whole genome shotgun (WGS) entry which is preliminary data.</text>
</comment>
<keyword evidence="5" id="KW-1185">Reference proteome</keyword>
<proteinExistence type="predicted"/>
<feature type="compositionally biased region" description="Basic and acidic residues" evidence="2">
    <location>
        <begin position="111"/>
        <end position="132"/>
    </location>
</feature>
<evidence type="ECO:0000313" key="4">
    <source>
        <dbReference type="EMBL" id="MBL0374112.1"/>
    </source>
</evidence>
<feature type="domain" description="RNA-binding S4" evidence="3">
    <location>
        <begin position="10"/>
        <end position="75"/>
    </location>
</feature>
<dbReference type="SMART" id="SM00363">
    <property type="entry name" value="S4"/>
    <property type="match status" value="1"/>
</dbReference>
<dbReference type="InterPro" id="IPR002942">
    <property type="entry name" value="S4_RNA-bd"/>
</dbReference>
<dbReference type="InterPro" id="IPR036986">
    <property type="entry name" value="S4_RNA-bd_sf"/>
</dbReference>
<accession>A0A936YVI4</accession>
<reference evidence="4" key="1">
    <citation type="submission" date="2021-01" db="EMBL/GenBank/DDBJ databases">
        <title>Rhizobium sp. strain KVB221 16S ribosomal RNA gene Genome sequencing and assembly.</title>
        <authorList>
            <person name="Kang M."/>
        </authorList>
    </citation>
    <scope>NUCLEOTIDE SEQUENCE</scope>
    <source>
        <strain evidence="4">KVB221</strain>
    </source>
</reference>
<organism evidence="4 5">
    <name type="scientific">Rhizobium setariae</name>
    <dbReference type="NCBI Taxonomy" id="2801340"/>
    <lineage>
        <taxon>Bacteria</taxon>
        <taxon>Pseudomonadati</taxon>
        <taxon>Pseudomonadota</taxon>
        <taxon>Alphaproteobacteria</taxon>
        <taxon>Hyphomicrobiales</taxon>
        <taxon>Rhizobiaceae</taxon>
        <taxon>Rhizobium/Agrobacterium group</taxon>
        <taxon>Rhizobium</taxon>
    </lineage>
</organism>
<gene>
    <name evidence="4" type="ORF">JJB09_18985</name>
</gene>
<evidence type="ECO:0000256" key="1">
    <source>
        <dbReference type="PROSITE-ProRule" id="PRU00182"/>
    </source>
</evidence>
<dbReference type="PROSITE" id="PS50889">
    <property type="entry name" value="S4"/>
    <property type="match status" value="1"/>
</dbReference>
<keyword evidence="1" id="KW-0694">RNA-binding</keyword>
<name>A0A936YVI4_9HYPH</name>
<dbReference type="Pfam" id="PF01479">
    <property type="entry name" value="S4"/>
    <property type="match status" value="1"/>
</dbReference>
<sequence length="132" mass="15515">MADQPATQRQRIDKWLFFARIAKSRTLAQEWVEAGHVTLNGDKIRRSSVEVRVGDRLDVMTRERDLVLIVLAPGERRGPFEEARHLYEDQSPPRQTMSRFDHAQRDPGAGRPEKKERRELDRLRSKRDFHGE</sequence>
<evidence type="ECO:0000313" key="5">
    <source>
        <dbReference type="Proteomes" id="UP000633219"/>
    </source>
</evidence>
<dbReference type="Proteomes" id="UP000633219">
    <property type="component" value="Unassembled WGS sequence"/>
</dbReference>
<dbReference type="CDD" id="cd00165">
    <property type="entry name" value="S4"/>
    <property type="match status" value="1"/>
</dbReference>
<dbReference type="AlphaFoldDB" id="A0A936YVI4"/>
<protein>
    <submittedName>
        <fullName evidence="4">RNA-binding S4 domain-containing protein</fullName>
    </submittedName>
</protein>
<dbReference type="Gene3D" id="3.10.290.10">
    <property type="entry name" value="RNA-binding S4 domain"/>
    <property type="match status" value="1"/>
</dbReference>
<dbReference type="EMBL" id="JAEQNC010000011">
    <property type="protein sequence ID" value="MBL0374112.1"/>
    <property type="molecule type" value="Genomic_DNA"/>
</dbReference>